<keyword evidence="3" id="KW-1185">Reference proteome</keyword>
<feature type="region of interest" description="Disordered" evidence="1">
    <location>
        <begin position="124"/>
        <end position="156"/>
    </location>
</feature>
<name>A0ABX8RM17_NOCIO</name>
<gene>
    <name evidence="2" type="ORF">KV110_35695</name>
</gene>
<protein>
    <recommendedName>
        <fullName evidence="4">ESX-1 secretion-associated protein EspA/EspE-like domain-containing protein</fullName>
    </recommendedName>
</protein>
<feature type="region of interest" description="Disordered" evidence="1">
    <location>
        <begin position="543"/>
        <end position="562"/>
    </location>
</feature>
<feature type="compositionally biased region" description="Low complexity" evidence="1">
    <location>
        <begin position="374"/>
        <end position="388"/>
    </location>
</feature>
<feature type="compositionally biased region" description="Low complexity" evidence="1">
    <location>
        <begin position="460"/>
        <end position="479"/>
    </location>
</feature>
<evidence type="ECO:0008006" key="4">
    <source>
        <dbReference type="Google" id="ProtNLM"/>
    </source>
</evidence>
<feature type="compositionally biased region" description="Pro residues" evidence="1">
    <location>
        <begin position="134"/>
        <end position="148"/>
    </location>
</feature>
<proteinExistence type="predicted"/>
<evidence type="ECO:0000313" key="3">
    <source>
        <dbReference type="Proteomes" id="UP000694257"/>
    </source>
</evidence>
<dbReference type="RefSeq" id="WP_218471541.1">
    <property type="nucleotide sequence ID" value="NZ_BAABJN010000006.1"/>
</dbReference>
<feature type="compositionally biased region" description="Basic and acidic residues" evidence="1">
    <location>
        <begin position="389"/>
        <end position="407"/>
    </location>
</feature>
<sequence length="562" mass="58229">MGNEPSPVNPWPGLTERLREGELRLAPDAASDAANFAADALYAVTAVEAKLGDIEEHKGFSDNRHLDSGVALAKKFDAASRDLGQILIAHKKILSAMGEHFVTAGKLYRDTEFDSKAAFDQLRPGAESRAASYPPAPVPGKTPPPQDPPRPDAAGEATEAIEAENPYGHDLPWFSQAGLGMNPPLPASSAATWGWMAERLTTVFTKFADQLGEMEKKGAWTGKGIAGAITAANGYRDNVESLSSGMQLVASSLQYASSWLAETKAAMPTGPLPEVGSEAEEQLLQKAIAGFESSYIPGLEASSTAIPVLPKARSAPPDFTIQQTSTGEGSESDGSAEEESEKSSESESETSSDESGGSNSEDSSEDSRSGSGSGSSSDSKSGSGSDSKSGSETKSRVRSDSSADPRTGKQSSQDQLLSQARSLLQQGLQSIPQLPTTKSTNPALSPLLSSLLPDAHDPAKSGGPSTKPSGGLGGSAPAPRNLLDQASKLFPRATVTGAMPMSLAGVSGSTAPGIPGMAPPMGGVAPNDGRREHKRADYLISEEHMEEGLGGEPSSVRAVVQQ</sequence>
<evidence type="ECO:0000256" key="1">
    <source>
        <dbReference type="SAM" id="MobiDB-lite"/>
    </source>
</evidence>
<feature type="compositionally biased region" description="Low complexity" evidence="1">
    <location>
        <begin position="442"/>
        <end position="453"/>
    </location>
</feature>
<feature type="compositionally biased region" description="Polar residues" evidence="1">
    <location>
        <begin position="431"/>
        <end position="441"/>
    </location>
</feature>
<dbReference type="EMBL" id="CP078145">
    <property type="protein sequence ID" value="QXN90674.1"/>
    <property type="molecule type" value="Genomic_DNA"/>
</dbReference>
<feature type="region of interest" description="Disordered" evidence="1">
    <location>
        <begin position="310"/>
        <end position="488"/>
    </location>
</feature>
<accession>A0ABX8RM17</accession>
<feature type="compositionally biased region" description="Acidic residues" evidence="1">
    <location>
        <begin position="330"/>
        <end position="352"/>
    </location>
</feature>
<dbReference type="Proteomes" id="UP000694257">
    <property type="component" value="Chromosome"/>
</dbReference>
<reference evidence="2 3" key="1">
    <citation type="submission" date="2021-07" db="EMBL/GenBank/DDBJ databases">
        <title>Whole Genome Sequence of Nocardia Iowensis.</title>
        <authorList>
            <person name="Lamm A."/>
            <person name="Collins-Fairclough A.M."/>
            <person name="Bunk B."/>
            <person name="Sproer C."/>
        </authorList>
    </citation>
    <scope>NUCLEOTIDE SEQUENCE [LARGE SCALE GENOMIC DNA]</scope>
    <source>
        <strain evidence="2 3">NRRL 5646</strain>
    </source>
</reference>
<evidence type="ECO:0000313" key="2">
    <source>
        <dbReference type="EMBL" id="QXN90674.1"/>
    </source>
</evidence>
<organism evidence="2 3">
    <name type="scientific">Nocardia iowensis</name>
    <dbReference type="NCBI Taxonomy" id="204891"/>
    <lineage>
        <taxon>Bacteria</taxon>
        <taxon>Bacillati</taxon>
        <taxon>Actinomycetota</taxon>
        <taxon>Actinomycetes</taxon>
        <taxon>Mycobacteriales</taxon>
        <taxon>Nocardiaceae</taxon>
        <taxon>Nocardia</taxon>
    </lineage>
</organism>
<feature type="compositionally biased region" description="Low complexity" evidence="1">
    <location>
        <begin position="410"/>
        <end position="430"/>
    </location>
</feature>